<sequence>MIISDILWFAAVALGPLALAAAIIYAIFRRRRLTRSERERQKRGVRHLYKDEP</sequence>
<evidence type="ECO:0000313" key="3">
    <source>
        <dbReference type="Proteomes" id="UP001300261"/>
    </source>
</evidence>
<keyword evidence="3" id="KW-1185">Reference proteome</keyword>
<dbReference type="Proteomes" id="UP001300261">
    <property type="component" value="Unassembled WGS sequence"/>
</dbReference>
<comment type="caution">
    <text evidence="2">The sequence shown here is derived from an EMBL/GenBank/DDBJ whole genome shotgun (WGS) entry which is preliminary data.</text>
</comment>
<organism evidence="2 3">
    <name type="scientific">Roseibium salinum</name>
    <dbReference type="NCBI Taxonomy" id="1604349"/>
    <lineage>
        <taxon>Bacteria</taxon>
        <taxon>Pseudomonadati</taxon>
        <taxon>Pseudomonadota</taxon>
        <taxon>Alphaproteobacteria</taxon>
        <taxon>Hyphomicrobiales</taxon>
        <taxon>Stappiaceae</taxon>
        <taxon>Roseibium</taxon>
    </lineage>
</organism>
<dbReference type="EMBL" id="JAPEVI010000002">
    <property type="protein sequence ID" value="MCX2721555.1"/>
    <property type="molecule type" value="Genomic_DNA"/>
</dbReference>
<dbReference type="RefSeq" id="WP_265961250.1">
    <property type="nucleotide sequence ID" value="NZ_JAPEVI010000002.1"/>
</dbReference>
<name>A0ABT3QXB9_9HYPH</name>
<protein>
    <recommendedName>
        <fullName evidence="4">Secreted protein with PEP-CTERM sorting signal</fullName>
    </recommendedName>
</protein>
<keyword evidence="1" id="KW-0472">Membrane</keyword>
<keyword evidence="1" id="KW-0812">Transmembrane</keyword>
<keyword evidence="1" id="KW-1133">Transmembrane helix</keyword>
<evidence type="ECO:0008006" key="4">
    <source>
        <dbReference type="Google" id="ProtNLM"/>
    </source>
</evidence>
<evidence type="ECO:0000256" key="1">
    <source>
        <dbReference type="SAM" id="Phobius"/>
    </source>
</evidence>
<proteinExistence type="predicted"/>
<accession>A0ABT3QXB9</accession>
<evidence type="ECO:0000313" key="2">
    <source>
        <dbReference type="EMBL" id="MCX2721555.1"/>
    </source>
</evidence>
<reference evidence="2 3" key="1">
    <citation type="journal article" date="2016" name="Int. J. Syst. Evol. Microbiol.">
        <title>Labrenzia salina sp. nov., isolated from the rhizosphere of the halophyte Arthrocnemum macrostachyum.</title>
        <authorList>
            <person name="Camacho M."/>
            <person name="Redondo-Gomez S."/>
            <person name="Rodriguez-Llorente I."/>
            <person name="Rohde M."/>
            <person name="Sproer C."/>
            <person name="Schumann P."/>
            <person name="Klenk H.P."/>
            <person name="Montero-Calasanz M.D.C."/>
        </authorList>
    </citation>
    <scope>NUCLEOTIDE SEQUENCE [LARGE SCALE GENOMIC DNA]</scope>
    <source>
        <strain evidence="2 3">DSM 29163</strain>
    </source>
</reference>
<feature type="transmembrane region" description="Helical" evidence="1">
    <location>
        <begin position="6"/>
        <end position="28"/>
    </location>
</feature>
<gene>
    <name evidence="2" type="ORF">ON753_03915</name>
</gene>